<evidence type="ECO:0000256" key="1">
    <source>
        <dbReference type="SAM" id="MobiDB-lite"/>
    </source>
</evidence>
<proteinExistence type="predicted"/>
<feature type="region of interest" description="Disordered" evidence="1">
    <location>
        <begin position="1"/>
        <end position="46"/>
    </location>
</feature>
<feature type="compositionally biased region" description="Polar residues" evidence="1">
    <location>
        <begin position="1"/>
        <end position="10"/>
    </location>
</feature>
<feature type="compositionally biased region" description="Polar residues" evidence="1">
    <location>
        <begin position="24"/>
        <end position="42"/>
    </location>
</feature>
<gene>
    <name evidence="2" type="ORF">LX59_00683</name>
</gene>
<reference evidence="2 3" key="1">
    <citation type="submission" date="2019-07" db="EMBL/GenBank/DDBJ databases">
        <title>Genomic Encyclopedia of Type Strains, Phase I: the one thousand microbial genomes (KMG-I) project.</title>
        <authorList>
            <person name="Kyrpides N."/>
        </authorList>
    </citation>
    <scope>NUCLEOTIDE SEQUENCE [LARGE SCALE GENOMIC DNA]</scope>
    <source>
        <strain evidence="2 3">DSM 375</strain>
    </source>
</reference>
<evidence type="ECO:0000313" key="3">
    <source>
        <dbReference type="Proteomes" id="UP000319627"/>
    </source>
</evidence>
<dbReference type="RefSeq" id="WP_144570428.1">
    <property type="nucleotide sequence ID" value="NZ_VLKG01000002.1"/>
</dbReference>
<dbReference type="Proteomes" id="UP000319627">
    <property type="component" value="Unassembled WGS sequence"/>
</dbReference>
<comment type="caution">
    <text evidence="2">The sequence shown here is derived from an EMBL/GenBank/DDBJ whole genome shotgun (WGS) entry which is preliminary data.</text>
</comment>
<name>A0A562J0A8_9GAMM</name>
<dbReference type="EMBL" id="VLKG01000002">
    <property type="protein sequence ID" value="TWH76638.1"/>
    <property type="molecule type" value="Genomic_DNA"/>
</dbReference>
<accession>A0A562J0A8</accession>
<evidence type="ECO:0000313" key="2">
    <source>
        <dbReference type="EMBL" id="TWH76638.1"/>
    </source>
</evidence>
<organism evidence="2 3">
    <name type="scientific">Azomonas agilis</name>
    <dbReference type="NCBI Taxonomy" id="116849"/>
    <lineage>
        <taxon>Bacteria</taxon>
        <taxon>Pseudomonadati</taxon>
        <taxon>Pseudomonadota</taxon>
        <taxon>Gammaproteobacteria</taxon>
        <taxon>Pseudomonadales</taxon>
        <taxon>Pseudomonadaceae</taxon>
        <taxon>Azomonas</taxon>
    </lineage>
</organism>
<dbReference type="AlphaFoldDB" id="A0A562J0A8"/>
<keyword evidence="3" id="KW-1185">Reference proteome</keyword>
<sequence>MRIEGSSSFPVPSRRPNTPAPASGRTQSEQPARSRAQASGRTAQARPVTVEGLSFLAAQALASYTEIAGFDTPMPEYTDLLMGVDLYV</sequence>
<protein>
    <submittedName>
        <fullName evidence="2">Uncharacterized protein</fullName>
    </submittedName>
</protein>